<organism evidence="1 2">
    <name type="scientific">Streptomyces rhizosphaericola</name>
    <dbReference type="NCBI Taxonomy" id="2564098"/>
    <lineage>
        <taxon>Bacteria</taxon>
        <taxon>Bacillati</taxon>
        <taxon>Actinomycetota</taxon>
        <taxon>Actinomycetes</taxon>
        <taxon>Kitasatosporales</taxon>
        <taxon>Streptomycetaceae</taxon>
        <taxon>Streptomyces</taxon>
    </lineage>
</organism>
<dbReference type="Gene3D" id="3.90.1300.10">
    <property type="entry name" value="Amidase signature (AS) domain"/>
    <property type="match status" value="1"/>
</dbReference>
<protein>
    <submittedName>
        <fullName evidence="1">Amidase</fullName>
        <ecNumber evidence="1">3.5.1.4</ecNumber>
    </submittedName>
</protein>
<gene>
    <name evidence="1" type="ORF">E5Z02_27825</name>
</gene>
<proteinExistence type="predicted"/>
<reference evidence="1 2" key="1">
    <citation type="submission" date="2019-04" db="EMBL/GenBank/DDBJ databases">
        <title>Streptomyces rhizosphaericola sp. nov., an actinobacterium isolated from the wheat rhizosphere.</title>
        <authorList>
            <person name="Vargas Hoyos H.A."/>
            <person name="Santos S.N."/>
            <person name="Genuario D.B."/>
            <person name="Melo I.S."/>
            <person name="Da Silva L.J."/>
            <person name="Da Silva F.S.P."/>
            <person name="Zucchi T.D."/>
        </authorList>
    </citation>
    <scope>NUCLEOTIDE SEQUENCE [LARGE SCALE GENOMIC DNA]</scope>
    <source>
        <strain evidence="1 2">1AS2c</strain>
    </source>
</reference>
<keyword evidence="2" id="KW-1185">Reference proteome</keyword>
<evidence type="ECO:0000313" key="2">
    <source>
        <dbReference type="Proteomes" id="UP000306274"/>
    </source>
</evidence>
<keyword evidence="1" id="KW-0378">Hydrolase</keyword>
<dbReference type="EMBL" id="SRZK01000399">
    <property type="protein sequence ID" value="TGZ03060.1"/>
    <property type="molecule type" value="Genomic_DNA"/>
</dbReference>
<dbReference type="GO" id="GO:0004040">
    <property type="term" value="F:amidase activity"/>
    <property type="evidence" value="ECO:0007669"/>
    <property type="project" value="UniProtKB-EC"/>
</dbReference>
<sequence>MDLTFATAESLLSALRAGDVTSVELTDAAISRIERDDRAINAICVPDFDRAREAARAADRARARGG</sequence>
<comment type="caution">
    <text evidence="1">The sequence shown here is derived from an EMBL/GenBank/DDBJ whole genome shotgun (WGS) entry which is preliminary data.</text>
</comment>
<evidence type="ECO:0000313" key="1">
    <source>
        <dbReference type="EMBL" id="TGZ03060.1"/>
    </source>
</evidence>
<dbReference type="Proteomes" id="UP000306274">
    <property type="component" value="Unassembled WGS sequence"/>
</dbReference>
<accession>A0ABY2P7T7</accession>
<name>A0ABY2P7T7_9ACTN</name>
<dbReference type="EC" id="3.5.1.4" evidence="1"/>
<dbReference type="InterPro" id="IPR036928">
    <property type="entry name" value="AS_sf"/>
</dbReference>
<feature type="non-terminal residue" evidence="1">
    <location>
        <position position="66"/>
    </location>
</feature>
<dbReference type="SUPFAM" id="SSF75304">
    <property type="entry name" value="Amidase signature (AS) enzymes"/>
    <property type="match status" value="1"/>
</dbReference>